<dbReference type="GeneID" id="96256864"/>
<reference evidence="2" key="1">
    <citation type="journal article" date="2019" name="Int. J. Syst. Evol. Microbiol.">
        <title>The Global Catalogue of Microorganisms (GCM) 10K type strain sequencing project: providing services to taxonomists for standard genome sequencing and annotation.</title>
        <authorList>
            <consortium name="The Broad Institute Genomics Platform"/>
            <consortium name="The Broad Institute Genome Sequencing Center for Infectious Disease"/>
            <person name="Wu L."/>
            <person name="Ma J."/>
        </authorList>
    </citation>
    <scope>NUCLEOTIDE SEQUENCE [LARGE SCALE GENOMIC DNA]</scope>
    <source>
        <strain evidence="2">ICMP 257</strain>
    </source>
</reference>
<name>A0ABV9VFZ9_STRAZ</name>
<dbReference type="RefSeq" id="WP_244300345.1">
    <property type="nucleotide sequence ID" value="NZ_JBFAGR010000014.1"/>
</dbReference>
<sequence>MGQRRAVAAGGSQSLGFQGTYSGTHAEAAPFTLDLPAR</sequence>
<organism evidence="1 2">
    <name type="scientific">Streptomyces atroolivaceus</name>
    <dbReference type="NCBI Taxonomy" id="66869"/>
    <lineage>
        <taxon>Bacteria</taxon>
        <taxon>Bacillati</taxon>
        <taxon>Actinomycetota</taxon>
        <taxon>Actinomycetes</taxon>
        <taxon>Kitasatosporales</taxon>
        <taxon>Streptomycetaceae</taxon>
        <taxon>Streptomyces</taxon>
    </lineage>
</organism>
<dbReference type="Proteomes" id="UP001595908">
    <property type="component" value="Unassembled WGS sequence"/>
</dbReference>
<comment type="caution">
    <text evidence="1">The sequence shown here is derived from an EMBL/GenBank/DDBJ whole genome shotgun (WGS) entry which is preliminary data.</text>
</comment>
<proteinExistence type="predicted"/>
<dbReference type="EMBL" id="JBHSJE010000006">
    <property type="protein sequence ID" value="MFC4981105.1"/>
    <property type="molecule type" value="Genomic_DNA"/>
</dbReference>
<accession>A0ABV9VFZ9</accession>
<evidence type="ECO:0000313" key="2">
    <source>
        <dbReference type="Proteomes" id="UP001595908"/>
    </source>
</evidence>
<keyword evidence="2" id="KW-1185">Reference proteome</keyword>
<evidence type="ECO:0000313" key="1">
    <source>
        <dbReference type="EMBL" id="MFC4981105.1"/>
    </source>
</evidence>
<gene>
    <name evidence="1" type="ORF">ACFPL4_22560</name>
</gene>
<protein>
    <submittedName>
        <fullName evidence="1">Cellulose-binding domain-containing protein</fullName>
    </submittedName>
</protein>